<organism evidence="2 3">
    <name type="scientific">Penicillium roqueforti (strain FM164)</name>
    <dbReference type="NCBI Taxonomy" id="1365484"/>
    <lineage>
        <taxon>Eukaryota</taxon>
        <taxon>Fungi</taxon>
        <taxon>Dikarya</taxon>
        <taxon>Ascomycota</taxon>
        <taxon>Pezizomycotina</taxon>
        <taxon>Eurotiomycetes</taxon>
        <taxon>Eurotiomycetidae</taxon>
        <taxon>Eurotiales</taxon>
        <taxon>Aspergillaceae</taxon>
        <taxon>Penicillium</taxon>
    </lineage>
</organism>
<dbReference type="AlphaFoldDB" id="W6QKM4"/>
<proteinExistence type="predicted"/>
<feature type="region of interest" description="Disordered" evidence="1">
    <location>
        <begin position="1"/>
        <end position="22"/>
    </location>
</feature>
<accession>W6QKM4</accession>
<evidence type="ECO:0000256" key="1">
    <source>
        <dbReference type="SAM" id="MobiDB-lite"/>
    </source>
</evidence>
<reference evidence="2" key="1">
    <citation type="journal article" date="2014" name="Nat. Commun.">
        <title>Multiple recent horizontal transfers of a large genomic region in cheese making fungi.</title>
        <authorList>
            <person name="Cheeseman K."/>
            <person name="Ropars J."/>
            <person name="Renault P."/>
            <person name="Dupont J."/>
            <person name="Gouzy J."/>
            <person name="Branca A."/>
            <person name="Abraham A.L."/>
            <person name="Ceppi M."/>
            <person name="Conseiller E."/>
            <person name="Debuchy R."/>
            <person name="Malagnac F."/>
            <person name="Goarin A."/>
            <person name="Silar P."/>
            <person name="Lacoste S."/>
            <person name="Sallet E."/>
            <person name="Bensimon A."/>
            <person name="Giraud T."/>
            <person name="Brygoo Y."/>
        </authorList>
    </citation>
    <scope>NUCLEOTIDE SEQUENCE [LARGE SCALE GENOMIC DNA]</scope>
    <source>
        <strain evidence="2">FM164</strain>
    </source>
</reference>
<dbReference type="OMA" id="PNIMSAK"/>
<dbReference type="Proteomes" id="UP000030686">
    <property type="component" value="Unassembled WGS sequence"/>
</dbReference>
<dbReference type="OrthoDB" id="4062651at2759"/>
<gene>
    <name evidence="2" type="ORF">PROQFM164_S05g000384</name>
</gene>
<dbReference type="GO" id="GO:0016301">
    <property type="term" value="F:kinase activity"/>
    <property type="evidence" value="ECO:0007669"/>
    <property type="project" value="UniProtKB-KW"/>
</dbReference>
<protein>
    <submittedName>
        <fullName evidence="2">Protein kinase-like domain</fullName>
    </submittedName>
</protein>
<evidence type="ECO:0000313" key="3">
    <source>
        <dbReference type="Proteomes" id="UP000030686"/>
    </source>
</evidence>
<dbReference type="EMBL" id="HG792019">
    <property type="protein sequence ID" value="CDM36551.1"/>
    <property type="molecule type" value="Genomic_DNA"/>
</dbReference>
<keyword evidence="3" id="KW-1185">Reference proteome</keyword>
<dbReference type="SUPFAM" id="SSF56112">
    <property type="entry name" value="Protein kinase-like (PK-like)"/>
    <property type="match status" value="1"/>
</dbReference>
<dbReference type="Gene3D" id="1.10.510.10">
    <property type="entry name" value="Transferase(Phosphotransferase) domain 1"/>
    <property type="match status" value="1"/>
</dbReference>
<keyword evidence="2" id="KW-0808">Transferase</keyword>
<evidence type="ECO:0000313" key="2">
    <source>
        <dbReference type="EMBL" id="CDM36551.1"/>
    </source>
</evidence>
<dbReference type="STRING" id="1365484.W6QKM4"/>
<sequence>MTRPEYKSLGKRNCPPRHQHMKKSIEGPLRTLRLPQLCRLGGDISSVLIVRQESPWNKYRPALLCDIAGEVIIATHRSNPSQLRAVREYPKADAERLIQRFGCLDHANILSSRDCYIDANSVYFFVEDLPLTLWNVVSSPDIYPTELELAAIMSQILDGLCYLSSFGLTHQSLSCGGILLGTNGRVKIACLDQCSECSPTETYTIYANTIPRITMALMQKHEKDVGIAGVNDLNQWPVDSDAFGFLSAASTEPIESLRKHPLVAARNQPTEDLVMLARAVLCAWVSKSRRDVAPQVSTKFGQGS</sequence>
<keyword evidence="2" id="KW-0418">Kinase</keyword>
<name>W6QKM4_PENRF</name>
<dbReference type="InterPro" id="IPR011009">
    <property type="entry name" value="Kinase-like_dom_sf"/>
</dbReference>